<keyword evidence="6" id="KW-1185">Reference proteome</keyword>
<dbReference type="InterPro" id="IPR014044">
    <property type="entry name" value="CAP_dom"/>
</dbReference>
<keyword evidence="3" id="KW-0732">Signal</keyword>
<feature type="chain" id="PRO_5046890463" description="SCP domain-containing protein" evidence="3">
    <location>
        <begin position="19"/>
        <end position="338"/>
    </location>
</feature>
<dbReference type="InterPro" id="IPR035940">
    <property type="entry name" value="CAP_sf"/>
</dbReference>
<evidence type="ECO:0000313" key="6">
    <source>
        <dbReference type="Proteomes" id="UP000824890"/>
    </source>
</evidence>
<evidence type="ECO:0000256" key="2">
    <source>
        <dbReference type="ARBA" id="ARBA00023265"/>
    </source>
</evidence>
<dbReference type="Pfam" id="PF00188">
    <property type="entry name" value="CAP"/>
    <property type="match status" value="2"/>
</dbReference>
<reference evidence="5 6" key="1">
    <citation type="submission" date="2021-05" db="EMBL/GenBank/DDBJ databases">
        <title>Genome Assembly of Synthetic Allotetraploid Brassica napus Reveals Homoeologous Exchanges between Subgenomes.</title>
        <authorList>
            <person name="Davis J.T."/>
        </authorList>
    </citation>
    <scope>NUCLEOTIDE SEQUENCE [LARGE SCALE GENOMIC DNA]</scope>
    <source>
        <strain evidence="6">cv. Da-Ae</strain>
        <tissue evidence="5">Seedling</tissue>
    </source>
</reference>
<feature type="signal peptide" evidence="3">
    <location>
        <begin position="1"/>
        <end position="18"/>
    </location>
</feature>
<evidence type="ECO:0000313" key="5">
    <source>
        <dbReference type="EMBL" id="KAH0916969.1"/>
    </source>
</evidence>
<keyword evidence="2" id="KW-0568">Pathogenesis-related protein</keyword>
<keyword evidence="2" id="KW-0611">Plant defense</keyword>
<feature type="domain" description="SCP" evidence="4">
    <location>
        <begin position="28"/>
        <end position="161"/>
    </location>
</feature>
<dbReference type="Gene3D" id="3.40.33.10">
    <property type="entry name" value="CAP"/>
    <property type="match status" value="2"/>
</dbReference>
<dbReference type="SMART" id="SM00198">
    <property type="entry name" value="SCP"/>
    <property type="match status" value="2"/>
</dbReference>
<dbReference type="CDD" id="cd05381">
    <property type="entry name" value="CAP_PR-1"/>
    <property type="match status" value="2"/>
</dbReference>
<dbReference type="InterPro" id="IPR001283">
    <property type="entry name" value="CRISP-related"/>
</dbReference>
<comment type="function">
    <text evidence="1">Probably involved in the defense reaction of plants against pathogens.</text>
</comment>
<dbReference type="InterPro" id="IPR002413">
    <property type="entry name" value="V5_allergen-like"/>
</dbReference>
<dbReference type="PRINTS" id="PR00838">
    <property type="entry name" value="V5ALLERGEN"/>
</dbReference>
<dbReference type="PRINTS" id="PR00837">
    <property type="entry name" value="V5TPXLIKE"/>
</dbReference>
<evidence type="ECO:0000256" key="1">
    <source>
        <dbReference type="ARBA" id="ARBA00003143"/>
    </source>
</evidence>
<gene>
    <name evidence="5" type="ORF">HID58_024629</name>
</gene>
<organism evidence="5 6">
    <name type="scientific">Brassica napus</name>
    <name type="common">Rape</name>
    <dbReference type="NCBI Taxonomy" id="3708"/>
    <lineage>
        <taxon>Eukaryota</taxon>
        <taxon>Viridiplantae</taxon>
        <taxon>Streptophyta</taxon>
        <taxon>Embryophyta</taxon>
        <taxon>Tracheophyta</taxon>
        <taxon>Spermatophyta</taxon>
        <taxon>Magnoliopsida</taxon>
        <taxon>eudicotyledons</taxon>
        <taxon>Gunneridae</taxon>
        <taxon>Pentapetalae</taxon>
        <taxon>rosids</taxon>
        <taxon>malvids</taxon>
        <taxon>Brassicales</taxon>
        <taxon>Brassicaceae</taxon>
        <taxon>Brassiceae</taxon>
        <taxon>Brassica</taxon>
    </lineage>
</organism>
<protein>
    <recommendedName>
        <fullName evidence="4">SCP domain-containing protein</fullName>
    </recommendedName>
</protein>
<name>A0ABQ8CIP5_BRANA</name>
<proteinExistence type="predicted"/>
<accession>A0ABQ8CIP5</accession>
<comment type="caution">
    <text evidence="5">The sequence shown here is derived from an EMBL/GenBank/DDBJ whole genome shotgun (WGS) entry which is preliminary data.</text>
</comment>
<sequence>MSFVIVSLLSIVLTQIYGRTNLDPRVDLLPAETLLVHNRVRAEVGVGPMVWDFKLAAFAQNYANVRSKDCALQHSTDEMYGENIAAGWLKSKESMSGPIAAKLWYGEKKFYNYQTNKCSGMCGHYTQMVANQSHRVGCGHVRCHADTYLWVVCNYAPRPMGDENTRPFVLALALFSVILTPAYGLPKVKPIDDVQPEQTLAVHNEIRAAVGVAPLVWNETVAAYAQNFANKLAKAGKCAYTDMRHSGGPYGENIAAGWVQPEDQMSGPIATKYWLTEKPNYDHATNKCKDVCGHYTQIVANQSFSLGCGSYRCHDNELIWIVCDYYPMPMGDANTRPY</sequence>
<dbReference type="Proteomes" id="UP000824890">
    <property type="component" value="Unassembled WGS sequence"/>
</dbReference>
<dbReference type="PANTHER" id="PTHR10334">
    <property type="entry name" value="CYSTEINE-RICH SECRETORY PROTEIN-RELATED"/>
    <property type="match status" value="1"/>
</dbReference>
<evidence type="ECO:0000256" key="3">
    <source>
        <dbReference type="SAM" id="SignalP"/>
    </source>
</evidence>
<dbReference type="SUPFAM" id="SSF55797">
    <property type="entry name" value="PR-1-like"/>
    <property type="match status" value="2"/>
</dbReference>
<feature type="domain" description="SCP" evidence="4">
    <location>
        <begin position="194"/>
        <end position="328"/>
    </location>
</feature>
<evidence type="ECO:0000259" key="4">
    <source>
        <dbReference type="SMART" id="SM00198"/>
    </source>
</evidence>
<dbReference type="EMBL" id="JAGKQM010000007">
    <property type="protein sequence ID" value="KAH0916969.1"/>
    <property type="molecule type" value="Genomic_DNA"/>
</dbReference>